<evidence type="ECO:0000313" key="3">
    <source>
        <dbReference type="Proteomes" id="UP000007819"/>
    </source>
</evidence>
<name>A0A8R2JM25_ACYPI</name>
<feature type="transmembrane region" description="Helical" evidence="1">
    <location>
        <begin position="85"/>
        <end position="103"/>
    </location>
</feature>
<evidence type="ECO:0000256" key="1">
    <source>
        <dbReference type="SAM" id="Phobius"/>
    </source>
</evidence>
<dbReference type="RefSeq" id="XP_029341610.1">
    <property type="nucleotide sequence ID" value="XM_029485750.1"/>
</dbReference>
<proteinExistence type="predicted"/>
<dbReference type="AlphaFoldDB" id="A0A8R2JM25"/>
<dbReference type="KEGG" id="api:115033371"/>
<dbReference type="GeneID" id="115033371"/>
<organism evidence="2 3">
    <name type="scientific">Acyrthosiphon pisum</name>
    <name type="common">Pea aphid</name>
    <dbReference type="NCBI Taxonomy" id="7029"/>
    <lineage>
        <taxon>Eukaryota</taxon>
        <taxon>Metazoa</taxon>
        <taxon>Ecdysozoa</taxon>
        <taxon>Arthropoda</taxon>
        <taxon>Hexapoda</taxon>
        <taxon>Insecta</taxon>
        <taxon>Pterygota</taxon>
        <taxon>Neoptera</taxon>
        <taxon>Paraneoptera</taxon>
        <taxon>Hemiptera</taxon>
        <taxon>Sternorrhyncha</taxon>
        <taxon>Aphidomorpha</taxon>
        <taxon>Aphidoidea</taxon>
        <taxon>Aphididae</taxon>
        <taxon>Macrosiphini</taxon>
        <taxon>Acyrthosiphon</taxon>
    </lineage>
</organism>
<keyword evidence="1" id="KW-1133">Transmembrane helix</keyword>
<accession>A0A8R2JM25</accession>
<evidence type="ECO:0000313" key="2">
    <source>
        <dbReference type="EnsemblMetazoa" id="XP_029341610.1"/>
    </source>
</evidence>
<reference evidence="2" key="2">
    <citation type="submission" date="2022-06" db="UniProtKB">
        <authorList>
            <consortium name="EnsemblMetazoa"/>
        </authorList>
    </citation>
    <scope>IDENTIFICATION</scope>
</reference>
<dbReference type="Proteomes" id="UP000007819">
    <property type="component" value="Chromosome X"/>
</dbReference>
<protein>
    <submittedName>
        <fullName evidence="2">Uncharacterized protein</fullName>
    </submittedName>
</protein>
<keyword evidence="3" id="KW-1185">Reference proteome</keyword>
<feature type="transmembrane region" description="Helical" evidence="1">
    <location>
        <begin position="12"/>
        <end position="30"/>
    </location>
</feature>
<dbReference type="EnsemblMetazoa" id="XM_029485750.1">
    <property type="protein sequence ID" value="XP_029341610.1"/>
    <property type="gene ID" value="LOC115033371"/>
</dbReference>
<keyword evidence="1" id="KW-0812">Transmembrane</keyword>
<sequence>MGLMSSSKPNILQPYHFLIIFYLPIFIFYLDNTELCQGQLYQAGFIFMNDREPVQLDAVSVANRFEAIGKYTFIIYTNIFDNFKVHVIAVDIIIYFIIMFTGFQHRYR</sequence>
<reference evidence="3" key="1">
    <citation type="submission" date="2010-06" db="EMBL/GenBank/DDBJ databases">
        <authorList>
            <person name="Jiang H."/>
            <person name="Abraham K."/>
            <person name="Ali S."/>
            <person name="Alsbrooks S.L."/>
            <person name="Anim B.N."/>
            <person name="Anosike U.S."/>
            <person name="Attaway T."/>
            <person name="Bandaranaike D.P."/>
            <person name="Battles P.K."/>
            <person name="Bell S.N."/>
            <person name="Bell A.V."/>
            <person name="Beltran B."/>
            <person name="Bickham C."/>
            <person name="Bustamante Y."/>
            <person name="Caleb T."/>
            <person name="Canada A."/>
            <person name="Cardenas V."/>
            <person name="Carter K."/>
            <person name="Chacko J."/>
            <person name="Chandrabose M.N."/>
            <person name="Chavez D."/>
            <person name="Chavez A."/>
            <person name="Chen L."/>
            <person name="Chu H.-S."/>
            <person name="Claassen K.J."/>
            <person name="Cockrell R."/>
            <person name="Collins M."/>
            <person name="Cooper J.A."/>
            <person name="Cree A."/>
            <person name="Curry S.M."/>
            <person name="Da Y."/>
            <person name="Dao M.D."/>
            <person name="Das B."/>
            <person name="Davila M.-L."/>
            <person name="Davy-Carroll L."/>
            <person name="Denson S."/>
            <person name="Dinh H."/>
            <person name="Ebong V.E."/>
            <person name="Edwards J.R."/>
            <person name="Egan A."/>
            <person name="El-Daye J."/>
            <person name="Escobedo L."/>
            <person name="Fernandez S."/>
            <person name="Fernando P.R."/>
            <person name="Flagg N."/>
            <person name="Forbes L.D."/>
            <person name="Fowler R.G."/>
            <person name="Fu Q."/>
            <person name="Gabisi R.A."/>
            <person name="Ganer J."/>
            <person name="Garbino Pronczuk A."/>
            <person name="Garcia R.M."/>
            <person name="Garner T."/>
            <person name="Garrett T.E."/>
            <person name="Gonzalez D.A."/>
            <person name="Hamid H."/>
            <person name="Hawkins E.S."/>
            <person name="Hirani K."/>
            <person name="Hogues M.E."/>
            <person name="Hollins B."/>
            <person name="Hsiao C.-H."/>
            <person name="Jabil R."/>
            <person name="James M.L."/>
            <person name="Jhangiani S.N."/>
            <person name="Johnson B."/>
            <person name="Johnson Q."/>
            <person name="Joshi V."/>
            <person name="Kalu J.B."/>
            <person name="Kam C."/>
            <person name="Kashfia A."/>
            <person name="Keebler J."/>
            <person name="Kisamo H."/>
            <person name="Kovar C.L."/>
            <person name="Lago L.A."/>
            <person name="Lai C.-Y."/>
            <person name="Laidlaw J."/>
            <person name="Lara F."/>
            <person name="Le T.-K."/>
            <person name="Lee S.L."/>
            <person name="Legall F.H."/>
            <person name="Lemon S.J."/>
            <person name="Lewis L.R."/>
            <person name="Li B."/>
            <person name="Liu Y."/>
            <person name="Liu Y.-S."/>
            <person name="Lopez J."/>
            <person name="Lozado R.J."/>
            <person name="Lu J."/>
            <person name="Madu R.C."/>
            <person name="Maheshwari M."/>
            <person name="Maheshwari R."/>
            <person name="Malloy K."/>
            <person name="Martinez E."/>
            <person name="Mathew T."/>
            <person name="Mercado I.C."/>
            <person name="Mercado C."/>
            <person name="Meyer B."/>
            <person name="Montgomery K."/>
            <person name="Morgan M.B."/>
            <person name="Munidasa M."/>
            <person name="Nazareth L.V."/>
            <person name="Nelson J."/>
            <person name="Ng B.M."/>
            <person name="Nguyen N.B."/>
            <person name="Nguyen P.Q."/>
            <person name="Nguyen T."/>
            <person name="Obregon M."/>
            <person name="Okwuonu G.O."/>
            <person name="Onwere C.G."/>
            <person name="Orozco G."/>
            <person name="Parra A."/>
            <person name="Patel S."/>
            <person name="Patil S."/>
            <person name="Perez A."/>
            <person name="Perez Y."/>
            <person name="Pham C."/>
            <person name="Primus E.L."/>
            <person name="Pu L.-L."/>
            <person name="Puazo M."/>
            <person name="Qin X."/>
            <person name="Quiroz J.B."/>
            <person name="Reese J."/>
            <person name="Richards S."/>
            <person name="Rives C.M."/>
            <person name="Robberts R."/>
            <person name="Ruiz S.J."/>
            <person name="Ruiz M.J."/>
            <person name="Santibanez J."/>
            <person name="Schneider B.W."/>
            <person name="Sisson I."/>
            <person name="Smith M."/>
            <person name="Sodergren E."/>
            <person name="Song X.-Z."/>
            <person name="Song B.B."/>
            <person name="Summersgill H."/>
            <person name="Thelus R."/>
            <person name="Thornton R.D."/>
            <person name="Trejos Z.Y."/>
            <person name="Usmani K."/>
            <person name="Vattathil S."/>
            <person name="Villasana D."/>
            <person name="Walker D.L."/>
            <person name="Wang S."/>
            <person name="Wang K."/>
            <person name="White C.S."/>
            <person name="Williams A.C."/>
            <person name="Williamson J."/>
            <person name="Wilson K."/>
            <person name="Woghiren I.O."/>
            <person name="Woodworth J.R."/>
            <person name="Worley K.C."/>
            <person name="Wright R.A."/>
            <person name="Wu W."/>
            <person name="Young L."/>
            <person name="Zhang L."/>
            <person name="Zhang J."/>
            <person name="Zhu Y."/>
            <person name="Muzny D.M."/>
            <person name="Weinstock G."/>
            <person name="Gibbs R.A."/>
        </authorList>
    </citation>
    <scope>NUCLEOTIDE SEQUENCE [LARGE SCALE GENOMIC DNA]</scope>
    <source>
        <strain evidence="3">LSR1</strain>
    </source>
</reference>
<keyword evidence="1" id="KW-0472">Membrane</keyword>